<reference evidence="7" key="1">
    <citation type="journal article" date="2021" name="Cell">
        <title>Tracing the genetic footprints of vertebrate landing in non-teleost ray-finned fishes.</title>
        <authorList>
            <person name="Bi X."/>
            <person name="Wang K."/>
            <person name="Yang L."/>
            <person name="Pan H."/>
            <person name="Jiang H."/>
            <person name="Wei Q."/>
            <person name="Fang M."/>
            <person name="Yu H."/>
            <person name="Zhu C."/>
            <person name="Cai Y."/>
            <person name="He Y."/>
            <person name="Gan X."/>
            <person name="Zeng H."/>
            <person name="Yu D."/>
            <person name="Zhu Y."/>
            <person name="Jiang H."/>
            <person name="Qiu Q."/>
            <person name="Yang H."/>
            <person name="Zhang Y.E."/>
            <person name="Wang W."/>
            <person name="Zhu M."/>
            <person name="He S."/>
            <person name="Zhang G."/>
        </authorList>
    </citation>
    <scope>NUCLEOTIDE SEQUENCE</scope>
    <source>
        <strain evidence="7">Pddl_001</strain>
    </source>
</reference>
<evidence type="ECO:0000256" key="4">
    <source>
        <dbReference type="SAM" id="MobiDB-lite"/>
    </source>
</evidence>
<proteinExistence type="predicted"/>
<evidence type="ECO:0000259" key="5">
    <source>
        <dbReference type="PROSITE" id="PS50238"/>
    </source>
</evidence>
<dbReference type="InterPro" id="IPR000198">
    <property type="entry name" value="RhoGAP_dom"/>
</dbReference>
<sequence length="1131" mass="127668">MASRGKLPLRRSFSEHIKDSTNKAWDLFWKSAREKRLSAHPAGMAIPSYEYTMVVCEDDRVRALGQSAGTGMKLTRRGTGFPQLARAIKGNSTAEIETKEACDWLRAAGFPQYAQLFEDSQFPINIDLVKNDHEFLDRDSIDSLCRRLNTLNKCVEVKLELGQQSQRSEDSEDEEPCAISSKWAFERHSKRWSRLEDLEFFSILAPNSFYLKRTSSAETTFLDSREKQDTCSLHSSSSDGSCVQKTALDNLVTSRSSSRCSSSKPASLDTSFSEPPSPSEIQRCGGGEEKVSEKPPKKRGKSLLRKMEKLRMHSSSLKRPPRGKAKPLISGPVPQEGFDEDKLRRFNCVDISELQGENSRSNLSLSRLSCSSSSSISISPSESSSSMSTPSPVTRVRSHAKRAGLHDEPETADLHNGNLQENLFFQIPQGHKPGTFPKALTNDVLSPIDNTLVNWRTGSFHGYRGRRSRTSKDHELARSPLAVADHRISIYDNVPGVHIHLRKPGEIGDDNVFSELDEVMERINGIQQLVNQWTEKMSDDGDSDFANGSISPCPSSPNEMHLEIDKHLQGDDMGSETEVDNADKNANQLQSAEFSFVRNSGVGSLRHHNRRQRFHWPSEHNLHSETSCLQIDRQSAAQLNLLQKLALLKLTALMDKHSPSSRQGWNWTVPKFIRKIKAPDYKDRTVFGVPLLLNAQRTGDPLPPSILKAMHYLRNQCLDQVGLFRKSGVKSRIQHLREMNETDPLSMSYEGQSAFDVADMVKQYFRDLPEPIFTSKLCECFLHIYQYFPKDQQLSAVQAAVLLLPDENREALQTLLCLLRDVVACVAENQMTPTNIAVCLAPSLFHLNTLKRESPITSRSSQRKHSLGMPDQRDLSENLAASQGLAHMVAESSRLFQVPEYWLFQNEDSFNEEMRQSEGGQCPTQNSTQAYLHDSMQIVLTEARDKFKGWTTCVASEQVELAFKKVDDAHPLRIWKASAEIEASQEEVLNRILREQNIWDKNLQQSKVIEALDNHTEIYHYTTQSAVPQPPRDYVVQRTWQADTHTGTCVLAAVSVEHAGALCEGIRGEVLACQYLIQTTGLRKTRLTHICRTDSRGRTPEWYNKVFGHQLAAELLRVRDSFKPEMKETKI</sequence>
<dbReference type="CDD" id="cd04375">
    <property type="entry name" value="RhoGAP_DLC1"/>
    <property type="match status" value="1"/>
</dbReference>
<evidence type="ECO:0000256" key="1">
    <source>
        <dbReference type="ARBA" id="ARBA00004170"/>
    </source>
</evidence>
<dbReference type="Gene3D" id="3.30.530.20">
    <property type="match status" value="1"/>
</dbReference>
<dbReference type="Gene3D" id="1.10.555.10">
    <property type="entry name" value="Rho GTPase activation protein"/>
    <property type="match status" value="1"/>
</dbReference>
<feature type="compositionally biased region" description="Low complexity" evidence="4">
    <location>
        <begin position="254"/>
        <end position="263"/>
    </location>
</feature>
<feature type="domain" description="Rho-GAP" evidence="5">
    <location>
        <begin position="689"/>
        <end position="896"/>
    </location>
</feature>
<keyword evidence="8" id="KW-1185">Reference proteome</keyword>
<evidence type="ECO:0000313" key="7">
    <source>
        <dbReference type="EMBL" id="MBN3284908.1"/>
    </source>
</evidence>
<dbReference type="InterPro" id="IPR008936">
    <property type="entry name" value="Rho_GTPase_activation_prot"/>
</dbReference>
<name>A0ABS2YG72_POLSP</name>
<dbReference type="Proteomes" id="UP001166093">
    <property type="component" value="Unassembled WGS sequence"/>
</dbReference>
<gene>
    <name evidence="7" type="primary">Dlc1_0</name>
    <name evidence="7" type="ORF">GTO93_0006003</name>
</gene>
<feature type="compositionally biased region" description="Polar residues" evidence="4">
    <location>
        <begin position="264"/>
        <end position="274"/>
    </location>
</feature>
<evidence type="ECO:0000256" key="3">
    <source>
        <dbReference type="ARBA" id="ARBA00022553"/>
    </source>
</evidence>
<evidence type="ECO:0000313" key="8">
    <source>
        <dbReference type="Proteomes" id="UP001166093"/>
    </source>
</evidence>
<feature type="compositionally biased region" description="Basic and acidic residues" evidence="4">
    <location>
        <begin position="404"/>
        <end position="413"/>
    </location>
</feature>
<feature type="non-terminal residue" evidence="7">
    <location>
        <position position="1131"/>
    </location>
</feature>
<feature type="region of interest" description="Disordered" evidence="4">
    <location>
        <begin position="538"/>
        <end position="560"/>
    </location>
</feature>
<comment type="subcellular location">
    <subcellularLocation>
        <location evidence="1">Membrane</location>
        <topology evidence="1">Peripheral membrane protein</topology>
    </subcellularLocation>
</comment>
<dbReference type="SUPFAM" id="SSF48350">
    <property type="entry name" value="GTPase activation domain, GAP"/>
    <property type="match status" value="1"/>
</dbReference>
<dbReference type="Pfam" id="PF07647">
    <property type="entry name" value="SAM_2"/>
    <property type="match status" value="1"/>
</dbReference>
<protein>
    <submittedName>
        <fullName evidence="7">RHG07 protein</fullName>
    </submittedName>
</protein>
<feature type="region of interest" description="Disordered" evidence="4">
    <location>
        <begin position="373"/>
        <end position="415"/>
    </location>
</feature>
<dbReference type="SMART" id="SM00324">
    <property type="entry name" value="RhoGAP"/>
    <property type="match status" value="1"/>
</dbReference>
<keyword evidence="3" id="KW-0597">Phosphoprotein</keyword>
<feature type="compositionally biased region" description="Basic and acidic residues" evidence="4">
    <location>
        <begin position="286"/>
        <end position="295"/>
    </location>
</feature>
<feature type="compositionally biased region" description="Low complexity" evidence="4">
    <location>
        <begin position="373"/>
        <end position="391"/>
    </location>
</feature>
<comment type="caution">
    <text evidence="7">The sequence shown here is derived from an EMBL/GenBank/DDBJ whole genome shotgun (WGS) entry which is preliminary data.</text>
</comment>
<dbReference type="SMART" id="SM00234">
    <property type="entry name" value="START"/>
    <property type="match status" value="1"/>
</dbReference>
<organism evidence="7 8">
    <name type="scientific">Polyodon spathula</name>
    <name type="common">North American paddlefish</name>
    <name type="synonym">Squalus spathula</name>
    <dbReference type="NCBI Taxonomy" id="7913"/>
    <lineage>
        <taxon>Eukaryota</taxon>
        <taxon>Metazoa</taxon>
        <taxon>Chordata</taxon>
        <taxon>Craniata</taxon>
        <taxon>Vertebrata</taxon>
        <taxon>Euteleostomi</taxon>
        <taxon>Actinopterygii</taxon>
        <taxon>Chondrostei</taxon>
        <taxon>Acipenseriformes</taxon>
        <taxon>Polyodontidae</taxon>
        <taxon>Polyodon</taxon>
    </lineage>
</organism>
<evidence type="ECO:0000259" key="6">
    <source>
        <dbReference type="PROSITE" id="PS50848"/>
    </source>
</evidence>
<feature type="non-terminal residue" evidence="7">
    <location>
        <position position="1"/>
    </location>
</feature>
<dbReference type="PANTHER" id="PTHR12659">
    <property type="entry name" value="RHO-TYPE GTPASE ACTIVATING PROTEIN"/>
    <property type="match status" value="1"/>
</dbReference>
<dbReference type="SUPFAM" id="SSF47769">
    <property type="entry name" value="SAM/Pointed domain"/>
    <property type="match status" value="1"/>
</dbReference>
<feature type="domain" description="START" evidence="6">
    <location>
        <begin position="934"/>
        <end position="1103"/>
    </location>
</feature>
<dbReference type="Gene3D" id="1.10.287.2070">
    <property type="match status" value="1"/>
</dbReference>
<dbReference type="InterPro" id="IPR023393">
    <property type="entry name" value="START-like_dom_sf"/>
</dbReference>
<dbReference type="InterPro" id="IPR001660">
    <property type="entry name" value="SAM"/>
</dbReference>
<feature type="compositionally biased region" description="Polar residues" evidence="4">
    <location>
        <begin position="546"/>
        <end position="558"/>
    </location>
</feature>
<accession>A0ABS2YG72</accession>
<feature type="region of interest" description="Disordered" evidence="4">
    <location>
        <begin position="254"/>
        <end position="337"/>
    </location>
</feature>
<dbReference type="PROSITE" id="PS50848">
    <property type="entry name" value="START"/>
    <property type="match status" value="1"/>
</dbReference>
<dbReference type="SUPFAM" id="SSF55961">
    <property type="entry name" value="Bet v1-like"/>
    <property type="match status" value="1"/>
</dbReference>
<dbReference type="Pfam" id="PF00620">
    <property type="entry name" value="RhoGAP"/>
    <property type="match status" value="1"/>
</dbReference>
<dbReference type="Pfam" id="PF01852">
    <property type="entry name" value="START"/>
    <property type="match status" value="1"/>
</dbReference>
<evidence type="ECO:0000256" key="2">
    <source>
        <dbReference type="ARBA" id="ARBA00022468"/>
    </source>
</evidence>
<dbReference type="PANTHER" id="PTHR12659:SF4">
    <property type="entry name" value="RHO-GAP DOMAIN-CONTAINING PROTEIN"/>
    <property type="match status" value="1"/>
</dbReference>
<dbReference type="PROSITE" id="PS50238">
    <property type="entry name" value="RHOGAP"/>
    <property type="match status" value="1"/>
</dbReference>
<dbReference type="EMBL" id="JAAWVQ010141497">
    <property type="protein sequence ID" value="MBN3284908.1"/>
    <property type="molecule type" value="Genomic_DNA"/>
</dbReference>
<keyword evidence="2" id="KW-0343">GTPase activation</keyword>
<dbReference type="InterPro" id="IPR002913">
    <property type="entry name" value="START_lipid-bd_dom"/>
</dbReference>
<dbReference type="InterPro" id="IPR013761">
    <property type="entry name" value="SAM/pointed_sf"/>
</dbReference>